<keyword evidence="2" id="KW-1185">Reference proteome</keyword>
<evidence type="ECO:0000313" key="1">
    <source>
        <dbReference type="EMBL" id="KAK0397899.1"/>
    </source>
</evidence>
<accession>A0AA39H4E9</accession>
<dbReference type="Proteomes" id="UP001175271">
    <property type="component" value="Unassembled WGS sequence"/>
</dbReference>
<reference evidence="1" key="1">
    <citation type="submission" date="2023-06" db="EMBL/GenBank/DDBJ databases">
        <title>Genomic analysis of the entomopathogenic nematode Steinernema hermaphroditum.</title>
        <authorList>
            <person name="Schwarz E.M."/>
            <person name="Heppert J.K."/>
            <person name="Baniya A."/>
            <person name="Schwartz H.T."/>
            <person name="Tan C.-H."/>
            <person name="Antoshechkin I."/>
            <person name="Sternberg P.W."/>
            <person name="Goodrich-Blair H."/>
            <person name="Dillman A.R."/>
        </authorList>
    </citation>
    <scope>NUCLEOTIDE SEQUENCE</scope>
    <source>
        <strain evidence="1">PS9179</strain>
        <tissue evidence="1">Whole animal</tissue>
    </source>
</reference>
<proteinExistence type="predicted"/>
<organism evidence="1 2">
    <name type="scientific">Steinernema hermaphroditum</name>
    <dbReference type="NCBI Taxonomy" id="289476"/>
    <lineage>
        <taxon>Eukaryota</taxon>
        <taxon>Metazoa</taxon>
        <taxon>Ecdysozoa</taxon>
        <taxon>Nematoda</taxon>
        <taxon>Chromadorea</taxon>
        <taxon>Rhabditida</taxon>
        <taxon>Tylenchina</taxon>
        <taxon>Panagrolaimomorpha</taxon>
        <taxon>Strongyloidoidea</taxon>
        <taxon>Steinernematidae</taxon>
        <taxon>Steinernema</taxon>
    </lineage>
</organism>
<dbReference type="EMBL" id="JAUCMV010000005">
    <property type="protein sequence ID" value="KAK0397899.1"/>
    <property type="molecule type" value="Genomic_DNA"/>
</dbReference>
<evidence type="ECO:0000313" key="2">
    <source>
        <dbReference type="Proteomes" id="UP001175271"/>
    </source>
</evidence>
<comment type="caution">
    <text evidence="1">The sequence shown here is derived from an EMBL/GenBank/DDBJ whole genome shotgun (WGS) entry which is preliminary data.</text>
</comment>
<gene>
    <name evidence="1" type="ORF">QR680_002327</name>
</gene>
<protein>
    <submittedName>
        <fullName evidence="1">Uncharacterized protein</fullName>
    </submittedName>
</protein>
<sequence>MDTVPYAFVDFVTELLTHWSIGELVNIRAWTEIAQVHKQERRSYGINFWCTEQGVQGAFIRAYSGPSPYLNVKEVLKTERRFLRIWHFANTESIKPPRDQKRLLTFKYDQLAKLEKFIVSHSYAHLSVYNKKLQPSLLNAFFRKVYFTAGISLTNNCPLAADFVKDQMEHSTTLLHVNLRKKWDPSMLPYIKKFCLRPNVMLFRSASVEFTLDVPFVQELMDVWRTDGEFKRIVHFARTPEIAEYMKSIMQQDGAQYVLIDKAARKVAHYTEESDQAHFSLHGYSRCYLCPPSVLLTISSS</sequence>
<dbReference type="AlphaFoldDB" id="A0AA39H4E9"/>
<name>A0AA39H4E9_9BILA</name>